<keyword evidence="2" id="KW-1185">Reference proteome</keyword>
<keyword evidence="1" id="KW-0560">Oxidoreductase</keyword>
<dbReference type="GO" id="GO:0004497">
    <property type="term" value="F:monooxygenase activity"/>
    <property type="evidence" value="ECO:0007669"/>
    <property type="project" value="UniProtKB-KW"/>
</dbReference>
<reference evidence="1 2" key="1">
    <citation type="submission" date="2023-12" db="EMBL/GenBank/DDBJ databases">
        <title>Sinomonas terricola sp. nov, isolated from litchi orchard soil in Guangdong, PR China.</title>
        <authorList>
            <person name="Jiaxin W."/>
            <person name="Yang Z."/>
            <person name="Honghui Z."/>
        </authorList>
    </citation>
    <scope>NUCLEOTIDE SEQUENCE [LARGE SCALE GENOMIC DNA]</scope>
    <source>
        <strain evidence="1 2">JGH33</strain>
    </source>
</reference>
<evidence type="ECO:0000313" key="1">
    <source>
        <dbReference type="EMBL" id="MEA5455760.1"/>
    </source>
</evidence>
<proteinExistence type="predicted"/>
<comment type="caution">
    <text evidence="1">The sequence shown here is derived from an EMBL/GenBank/DDBJ whole genome shotgun (WGS) entry which is preliminary data.</text>
</comment>
<evidence type="ECO:0000313" key="2">
    <source>
        <dbReference type="Proteomes" id="UP001304769"/>
    </source>
</evidence>
<sequence length="92" mass="10425">MAEVRLSGQLVCRDDRDIAVVVEHLGRHIALTRAELGCVSFCVTPTDDPLVWQVEELFRDAVAFRAHQDRVANSEWGRVTAGIERRYFIDGL</sequence>
<organism evidence="1 2">
    <name type="scientific">Sinomonas terricola</name>
    <dbReference type="NCBI Taxonomy" id="3110330"/>
    <lineage>
        <taxon>Bacteria</taxon>
        <taxon>Bacillati</taxon>
        <taxon>Actinomycetota</taxon>
        <taxon>Actinomycetes</taxon>
        <taxon>Micrococcales</taxon>
        <taxon>Micrococcaceae</taxon>
        <taxon>Sinomonas</taxon>
    </lineage>
</organism>
<accession>A0ABU5T7V1</accession>
<dbReference type="Proteomes" id="UP001304769">
    <property type="component" value="Unassembled WGS sequence"/>
</dbReference>
<keyword evidence="1" id="KW-0503">Monooxygenase</keyword>
<dbReference type="RefSeq" id="WP_323279640.1">
    <property type="nucleotide sequence ID" value="NZ_JAYGGQ010000010.1"/>
</dbReference>
<name>A0ABU5T7V1_9MICC</name>
<dbReference type="Gene3D" id="3.30.70.100">
    <property type="match status" value="1"/>
</dbReference>
<dbReference type="InterPro" id="IPR011008">
    <property type="entry name" value="Dimeric_a/b-barrel"/>
</dbReference>
<gene>
    <name evidence="1" type="ORF">SPF06_13580</name>
</gene>
<dbReference type="SUPFAM" id="SSF54909">
    <property type="entry name" value="Dimeric alpha+beta barrel"/>
    <property type="match status" value="1"/>
</dbReference>
<protein>
    <submittedName>
        <fullName evidence="1">Antibiotic biosynthesis monooxygenase</fullName>
    </submittedName>
</protein>
<dbReference type="EMBL" id="JAYGGQ010000010">
    <property type="protein sequence ID" value="MEA5455760.1"/>
    <property type="molecule type" value="Genomic_DNA"/>
</dbReference>